<dbReference type="OrthoDB" id="3985100at2"/>
<proteinExistence type="predicted"/>
<dbReference type="Pfam" id="PF20674">
    <property type="entry name" value="SpaA_3"/>
    <property type="match status" value="7"/>
</dbReference>
<feature type="domain" description="VWFA" evidence="2">
    <location>
        <begin position="230"/>
        <end position="423"/>
    </location>
</feature>
<organism evidence="3 4">
    <name type="scientific">Humibacter ginsenosidimutans</name>
    <dbReference type="NCBI Taxonomy" id="2599293"/>
    <lineage>
        <taxon>Bacteria</taxon>
        <taxon>Bacillati</taxon>
        <taxon>Actinomycetota</taxon>
        <taxon>Actinomycetes</taxon>
        <taxon>Micrococcales</taxon>
        <taxon>Microbacteriaceae</taxon>
        <taxon>Humibacter</taxon>
    </lineage>
</organism>
<evidence type="ECO:0000256" key="1">
    <source>
        <dbReference type="SAM" id="Phobius"/>
    </source>
</evidence>
<keyword evidence="1" id="KW-1133">Transmembrane helix</keyword>
<evidence type="ECO:0000313" key="4">
    <source>
        <dbReference type="Proteomes" id="UP000320216"/>
    </source>
</evidence>
<dbReference type="Gene3D" id="3.40.50.410">
    <property type="entry name" value="von Willebrand factor, type A domain"/>
    <property type="match status" value="1"/>
</dbReference>
<dbReference type="Pfam" id="PF01345">
    <property type="entry name" value="DUF11"/>
    <property type="match status" value="1"/>
</dbReference>
<dbReference type="InterPro" id="IPR048834">
    <property type="entry name" value="SpaA_pre-album"/>
</dbReference>
<name>A0A5B8M4Z9_9MICO</name>
<dbReference type="Proteomes" id="UP000320216">
    <property type="component" value="Chromosome"/>
</dbReference>
<dbReference type="EMBL" id="CP042305">
    <property type="protein sequence ID" value="QDZ15004.1"/>
    <property type="molecule type" value="Genomic_DNA"/>
</dbReference>
<evidence type="ECO:0000259" key="2">
    <source>
        <dbReference type="PROSITE" id="PS50234"/>
    </source>
</evidence>
<dbReference type="InterPro" id="IPR036465">
    <property type="entry name" value="vWFA_dom_sf"/>
</dbReference>
<reference evidence="3 4" key="1">
    <citation type="submission" date="2019-07" db="EMBL/GenBank/DDBJ databases">
        <title>Full genome sequence of Humibacter sp. WJ7-1.</title>
        <authorList>
            <person name="Im W.-T."/>
        </authorList>
    </citation>
    <scope>NUCLEOTIDE SEQUENCE [LARGE SCALE GENOMIC DNA]</scope>
    <source>
        <strain evidence="3 4">WJ7-1</strain>
    </source>
</reference>
<accession>A0A5B8M4Z9</accession>
<dbReference type="CDD" id="cd00198">
    <property type="entry name" value="vWFA"/>
    <property type="match status" value="1"/>
</dbReference>
<dbReference type="InterPro" id="IPR001434">
    <property type="entry name" value="OmcB-like_DUF11"/>
</dbReference>
<dbReference type="SMART" id="SM00327">
    <property type="entry name" value="VWA"/>
    <property type="match status" value="1"/>
</dbReference>
<keyword evidence="1" id="KW-0812">Transmembrane</keyword>
<keyword evidence="1" id="KW-0472">Membrane</keyword>
<gene>
    <name evidence="3" type="ORF">FPZ11_09705</name>
</gene>
<keyword evidence="4" id="KW-1185">Reference proteome</keyword>
<dbReference type="PROSITE" id="PS50234">
    <property type="entry name" value="VWFA"/>
    <property type="match status" value="1"/>
</dbReference>
<sequence length="2805" mass="284883">MATQGNNTYDFNSGDSHNVPQSNTYTLTATATAAIQLNYATTFTCRTSGGGGTSFTTTAPFTVTFGSSTGRSAACTFTQTYKAPASIVIHASGTRTAGTNAGNAPDGTKFQAVATTGNPGTFTCTTTAGTCTISVPAGYKWNVSEVSTPSGWFPLTTMSYGTSSTVNSTTYQFQTTTLNSGGTQNVPGPTSGTWSANGTYADALHSGNDFSGTMAVGLDDNSIPQKCGLNIALVLDQSGSMADNSKEANLIAAAKQVVSGLQNTPSTMSVYPFADTANTPLLNKSLGNAADVASLNSFIGGLSPNGSTNWDDGLYNVAKSSTTYDLVLFLTDGAPTTYSPNDSGNGQSSYFQYVEQAVASANAIKAKGSALIGIGIGLSTTAGGSANLADVTGLSAGDPSNPTSSANYYASTSSGFGALLTTLATQGCTGQVNIQKQVLDTSGNVIDNSADTNNWTYNVTTSTTGATVQSPVTTAQSSGKNGYASSNITFPSSGSASVTVSENTSSGPAGYAFNNAVCTLTPIGGGTPTTVKNTAGQASVTFTATTTSTVSCVFQNKQIPTYTVTVNKTWENWNSGDSAAFTVNGKALPNSPVSAGSGTQSLGTSAGYASGTAMTVNEALTAPGAAYTQSLKCTYSQNGSTVTVSPLQNPSTGVWTFSMPAANVTCAADNNNATHTVTLQKQWINGVPGDKTNLTVNGDASTKNTSTVGSTPSFTDTTNVVKELNVPVGSSVAITEALQSSNGGTYSANWSCTSGTPTSGTGFSGSFTMPNQDVTCTIANTNGTATVNLYKNWSGAIGGDVSTISINGPGSLDDSHNSTVPAAGGTYNDTTPATVSVPIGSDVTVSETMANNDGAYTTTLVCAGAPVTTTDSNGTKSYTFQVKANTNCTFTNSNGSAPITLSKLWDTSIANDTAGLTISGSGVTGATGAIAVADGTLGQVSSQKATANATLGSTVTIAEVVPAAGHTNVGTYQTVGYTCEDQSGKSITVSVVNGSYQITVPKTATSVSCQVENKLSTASVTLKKTWINGIGGDSATVYLDGTPYSGLSTVGGTVGSVVATQTDVLANKVQVALGTTIGAHETLGTNRGGYNEAVSCVDSNNDPVTVVVAGGVTCTVTNTAKQSTVTLQKKWQGGVKIGSTGDSETLQIAPQAGFGTAASTTATVGTNGQVDSTPSASVSTKVIGGGTVALSETPGLTNYAQYNGTLTCSNNVTVKDGAFTAPTDGSDVTCTYVNTPKASTVTLTKNWQGGVNGDTAALQIIVNGATPGTNTSTYNGTNGIDAGHAAVAQIPQGTVVTLAEVLGGKGTNGSPLGSYAATIDCGSGSVALGSGGYNATVPQGGLSCTITNTQNTHTVTLKKDWTGSIAGDSTNLSINNGTAVKATTTGGDFTSTQQATASVGVGSTVNLAESTAGPSGSYTSSLTCDNATPTGGSFTMPDKDVTCTFHNANKTVNVVLQKAWENSHAGDTTVLHLTETAPGSASDDSSTVTAPETSETATIDNVPVGASLKGSETLGADNAASYTQTLTCDNGVTVAADGSFNIPKTVTAGSTVTCTLENSATKATVWLYKSWVNGVANDTANLLITGGEYFTPWMSTAVGGNQVDSGNSGASAGTYTGSTVHLKEGVTHGAVGYTSTLECKNGDNVVSLGSTDDQGTSLTIPKDATTVICRYTNTAQSGTITLHKTVNNTHGGSALKTAWTLTAAGPSNTSVTGKDGDASVTDVVSPVGTYTLSENPGNSAAYTLSNLVCTNNGKAMSGVGVDNPSFTLAVGDNVDCTFTNQDQPAHLTLKKDVDETQAGGNVTAKDFTLTATPIKITGQGTVSGNGDPTTAGGVNNVAIFAGQYTLSESGPAGFVAGTWTCTGGSVGATDPTTHTATLTVANGQSASCEITNTAIQPKLTLVKDVASSGDFTGAGQPSDWTLTADGPTKVTGAGGSDSIVNQGVKVGTYDLSELADGTYRTQGYTLTDLTCVDNNTKQTIDGIDVDNPSVDLTEGDNVTCTFTNTPTPAKWTIAKTSDKGLSVMPGDTIGYTVTITHDPTTSWPALPLFASAENIDPLTGLGDATYNGDVAVTNGGSVSLNSAGADQGVFFNLNSYTGVDFSQSFVVTYSYTVNKDAWGVSLYNALTPPPNFTCVGDNNCSTTSDTPDLVLWKTSEVTAGNDPNNNDQVLPGGQITYTLHAYNYTDADLPAGQTETDDLSGVLDHATLDTPLPDGLAFDGDHTLTWTLPAIDADGTAEVSFTVTVDSTDPGPDGADLVNTMEPGTVGYCLGEVEAEVYSPGDVQNDFPEDGSSCTTTTHEPHLDLGITKSALQDGEHFTGPVDDDAGATSEYEYSLEVANNSDEAVGASTVTDALPSEISLDTTQGTNGFSDIPAGWTPSYDATTNTVTIAIASMGLGETDTITLFVKVNPVTETAPIVQPGEDGPAPVTPPADISNTACVSMPNDIDPTNDCGTATVTQKAVDANVWVQCKADIPYLHYDIQTTDNVSSDPVTLLWTANQPGQGGVPSTDLPPDPASLTKTLHSGDSGSILWPGGAVNPQGIGIGFPGWRPIQESDYVNGVLVLPDPSVPAFAGLVYDPTHVATDAWRYQSTVTVSVNPTATYIVNYPEATAACAVARETQVGFTKTASVTNTTPGGSFTYSMAAHNLNLGAASPVTIKDPIPSDIKVTKIETSTTAFPRWQDCAVTGTDANGYGGTLNCTLFGDISLSAPSTPAVNLSVSVRPTTTATSITNTATLCFKNMDNASETGCEDASATVYLNGGSPLADTGSNIWSLLGWAGGLLVVGTALMGWLWRRRRDEGELE</sequence>
<dbReference type="InterPro" id="IPR045826">
    <property type="entry name" value="SpaA_PFL_dom_2"/>
</dbReference>
<dbReference type="SUPFAM" id="SSF53300">
    <property type="entry name" value="vWA-like"/>
    <property type="match status" value="1"/>
</dbReference>
<dbReference type="RefSeq" id="WP_146320425.1">
    <property type="nucleotide sequence ID" value="NZ_CP042305.1"/>
</dbReference>
<dbReference type="InterPro" id="IPR002035">
    <property type="entry name" value="VWF_A"/>
</dbReference>
<dbReference type="Pfam" id="PF19403">
    <property type="entry name" value="SpaA_2"/>
    <property type="match status" value="3"/>
</dbReference>
<feature type="transmembrane region" description="Helical" evidence="1">
    <location>
        <begin position="2773"/>
        <end position="2795"/>
    </location>
</feature>
<dbReference type="KEGG" id="huw:FPZ11_09705"/>
<protein>
    <submittedName>
        <fullName evidence="3">VWA domain-containing protein</fullName>
    </submittedName>
</protein>
<evidence type="ECO:0000313" key="3">
    <source>
        <dbReference type="EMBL" id="QDZ15004.1"/>
    </source>
</evidence>